<dbReference type="InterPro" id="IPR051463">
    <property type="entry name" value="Peptidase_U62_metallo"/>
</dbReference>
<comment type="caution">
    <text evidence="7">The sequence shown here is derived from an EMBL/GenBank/DDBJ whole genome shotgun (WGS) entry which is preliminary data.</text>
</comment>
<dbReference type="InterPro" id="IPR036059">
    <property type="entry name" value="TldD/PmbA_sf"/>
</dbReference>
<evidence type="ECO:0000256" key="4">
    <source>
        <dbReference type="ARBA" id="ARBA00023049"/>
    </source>
</evidence>
<protein>
    <submittedName>
        <fullName evidence="7">TldD/PmbA family protein</fullName>
    </submittedName>
</protein>
<keyword evidence="3" id="KW-0378">Hydrolase</keyword>
<dbReference type="SUPFAM" id="SSF111283">
    <property type="entry name" value="Putative modulator of DNA gyrase, PmbA/TldD"/>
    <property type="match status" value="1"/>
</dbReference>
<feature type="domain" description="Metalloprotease TldD/E C-terminal" evidence="6">
    <location>
        <begin position="213"/>
        <end position="443"/>
    </location>
</feature>
<dbReference type="Proteomes" id="UP000614200">
    <property type="component" value="Unassembled WGS sequence"/>
</dbReference>
<dbReference type="PANTHER" id="PTHR30624">
    <property type="entry name" value="UNCHARACTERIZED PROTEIN TLDD AND PMBA"/>
    <property type="match status" value="1"/>
</dbReference>
<comment type="similarity">
    <text evidence="1">Belongs to the peptidase U62 family.</text>
</comment>
<keyword evidence="8" id="KW-1185">Reference proteome</keyword>
<evidence type="ECO:0000259" key="5">
    <source>
        <dbReference type="Pfam" id="PF01523"/>
    </source>
</evidence>
<evidence type="ECO:0000259" key="6">
    <source>
        <dbReference type="Pfam" id="PF19289"/>
    </source>
</evidence>
<evidence type="ECO:0000256" key="3">
    <source>
        <dbReference type="ARBA" id="ARBA00022801"/>
    </source>
</evidence>
<dbReference type="InterPro" id="IPR035068">
    <property type="entry name" value="TldD/PmbA_N"/>
</dbReference>
<dbReference type="Pfam" id="PF19289">
    <property type="entry name" value="PmbA_TldD_3rd"/>
    <property type="match status" value="1"/>
</dbReference>
<dbReference type="PANTHER" id="PTHR30624:SF0">
    <property type="entry name" value="METALLOPROTEASE SLR0863"/>
    <property type="match status" value="1"/>
</dbReference>
<dbReference type="Pfam" id="PF01523">
    <property type="entry name" value="PmbA_TldD_1st"/>
    <property type="match status" value="1"/>
</dbReference>
<keyword evidence="4" id="KW-0482">Metalloprotease</keyword>
<evidence type="ECO:0000256" key="1">
    <source>
        <dbReference type="ARBA" id="ARBA00005836"/>
    </source>
</evidence>
<organism evidence="7 8">
    <name type="scientific">Fusibacter ferrireducens</name>
    <dbReference type="NCBI Taxonomy" id="2785058"/>
    <lineage>
        <taxon>Bacteria</taxon>
        <taxon>Bacillati</taxon>
        <taxon>Bacillota</taxon>
        <taxon>Clostridia</taxon>
        <taxon>Eubacteriales</taxon>
        <taxon>Eubacteriales Family XII. Incertae Sedis</taxon>
        <taxon>Fusibacter</taxon>
    </lineage>
</organism>
<sequence>MYIFPKDLYVDVRIEESFDTKISFKKKCLIEQKIRKNTGAFIRVFDGKRWYYSSISEVDLVQEQIDKLAQMATPNPHILEHPVVQKFEVNQTSKLNYANEPITNLSVLRKRNLLESRLELLDDPIIVNHTSFYVDNRTVKQIYTSKGTEVIFDKQTCGIRMSFDIAYGESKDQVSVSKGFDTFEALEMTEEYFRNEIQKTIEFVKNAVPVVGGEYTVLLSPMATGVFTHESFGHKSESDFMVGDETMQAEWTIGKSVANEIVTIVDDGNILGNGFVPFDDEGTEGKKTMIITDGILTGRLHSTQTAALLQEDLTGNARAMNFEFEPIVRMTTTYLEKGDRPLKEIISEIDKGIFVDTIIHGSGLSTFTLAPSRAYMIENGKISQPVRISVVTGNVFETLSEVDAVSSEFEFLGFVGGGCGKMEQWPLPVGFGGPYTKVRKLNVQ</sequence>
<dbReference type="EMBL" id="JADKNH010000020">
    <property type="protein sequence ID" value="MBF4695744.1"/>
    <property type="molecule type" value="Genomic_DNA"/>
</dbReference>
<proteinExistence type="inferred from homology"/>
<dbReference type="InterPro" id="IPR002510">
    <property type="entry name" value="Metalloprtase-TldD/E_N"/>
</dbReference>
<dbReference type="InterPro" id="IPR045569">
    <property type="entry name" value="Metalloprtase-TldD/E_C"/>
</dbReference>
<evidence type="ECO:0000256" key="2">
    <source>
        <dbReference type="ARBA" id="ARBA00022670"/>
    </source>
</evidence>
<evidence type="ECO:0000313" key="7">
    <source>
        <dbReference type="EMBL" id="MBF4695744.1"/>
    </source>
</evidence>
<dbReference type="RefSeq" id="WP_194703984.1">
    <property type="nucleotide sequence ID" value="NZ_JADKNH010000020.1"/>
</dbReference>
<dbReference type="Gene3D" id="3.30.2290.10">
    <property type="entry name" value="PmbA/TldD superfamily"/>
    <property type="match status" value="1"/>
</dbReference>
<name>A0ABR9ZZ62_9FIRM</name>
<accession>A0ABR9ZZ62</accession>
<evidence type="ECO:0000313" key="8">
    <source>
        <dbReference type="Proteomes" id="UP000614200"/>
    </source>
</evidence>
<feature type="domain" description="Metalloprotease TldD/E N-terminal" evidence="5">
    <location>
        <begin position="10"/>
        <end position="72"/>
    </location>
</feature>
<gene>
    <name evidence="7" type="ORF">ISU02_21825</name>
</gene>
<reference evidence="7 8" key="1">
    <citation type="submission" date="2020-11" db="EMBL/GenBank/DDBJ databases">
        <title>Fusibacter basophilias sp. nov.</title>
        <authorList>
            <person name="Qiu D."/>
        </authorList>
    </citation>
    <scope>NUCLEOTIDE SEQUENCE [LARGE SCALE GENOMIC DNA]</scope>
    <source>
        <strain evidence="7 8">Q10-2</strain>
    </source>
</reference>
<keyword evidence="2" id="KW-0645">Protease</keyword>